<dbReference type="EMBL" id="CAAALY010007659">
    <property type="protein sequence ID" value="VEL09952.1"/>
    <property type="molecule type" value="Genomic_DNA"/>
</dbReference>
<organism evidence="2 3">
    <name type="scientific">Protopolystoma xenopodis</name>
    <dbReference type="NCBI Taxonomy" id="117903"/>
    <lineage>
        <taxon>Eukaryota</taxon>
        <taxon>Metazoa</taxon>
        <taxon>Spiralia</taxon>
        <taxon>Lophotrochozoa</taxon>
        <taxon>Platyhelminthes</taxon>
        <taxon>Monogenea</taxon>
        <taxon>Polyopisthocotylea</taxon>
        <taxon>Polystomatidea</taxon>
        <taxon>Polystomatidae</taxon>
        <taxon>Protopolystoma</taxon>
    </lineage>
</organism>
<accession>A0A3S5CCL9</accession>
<dbReference type="AlphaFoldDB" id="A0A3S5CCL9"/>
<sequence>MPEHLQANTVYSGPSQVPSGPVRNVSISRHDDRPNRQPLSSLLCPPTATWSEQRSRAAKVGSSGTFVRLAQLWPTSQVPIWCEVAQMVHFAPLILCTLSLSNPKASTSRLLIQTTVLPKGAKMTGMGVFLGIYFMLAARAGKYLPDSLNFYVEQVGLTGILRMSVNTRDLPASFN</sequence>
<proteinExistence type="predicted"/>
<name>A0A3S5CCL9_9PLAT</name>
<reference evidence="2" key="1">
    <citation type="submission" date="2018-11" db="EMBL/GenBank/DDBJ databases">
        <authorList>
            <consortium name="Pathogen Informatics"/>
        </authorList>
    </citation>
    <scope>NUCLEOTIDE SEQUENCE</scope>
</reference>
<evidence type="ECO:0000256" key="1">
    <source>
        <dbReference type="SAM" id="MobiDB-lite"/>
    </source>
</evidence>
<feature type="compositionally biased region" description="Polar residues" evidence="1">
    <location>
        <begin position="1"/>
        <end position="18"/>
    </location>
</feature>
<dbReference type="Proteomes" id="UP000784294">
    <property type="component" value="Unassembled WGS sequence"/>
</dbReference>
<keyword evidence="3" id="KW-1185">Reference proteome</keyword>
<feature type="region of interest" description="Disordered" evidence="1">
    <location>
        <begin position="1"/>
        <end position="41"/>
    </location>
</feature>
<evidence type="ECO:0000313" key="3">
    <source>
        <dbReference type="Proteomes" id="UP000784294"/>
    </source>
</evidence>
<evidence type="ECO:0000313" key="2">
    <source>
        <dbReference type="EMBL" id="VEL09952.1"/>
    </source>
</evidence>
<comment type="caution">
    <text evidence="2">The sequence shown here is derived from an EMBL/GenBank/DDBJ whole genome shotgun (WGS) entry which is preliminary data.</text>
</comment>
<gene>
    <name evidence="2" type="ORF">PXEA_LOCUS3392</name>
</gene>
<protein>
    <submittedName>
        <fullName evidence="2">Uncharacterized protein</fullName>
    </submittedName>
</protein>